<comment type="subcellular location">
    <subcellularLocation>
        <location evidence="1">Membrane</location>
        <topology evidence="1">Multi-pass membrane protein</topology>
    </subcellularLocation>
</comment>
<keyword evidence="2" id="KW-1003">Cell membrane</keyword>
<dbReference type="AlphaFoldDB" id="A0A7K1Y4H9"/>
<keyword evidence="8" id="KW-0350">Heme biosynthesis</keyword>
<comment type="pathway">
    <text evidence="11">Porphyrin-containing compound metabolism.</text>
</comment>
<protein>
    <submittedName>
        <fullName evidence="13">Heme A synthase</fullName>
    </submittedName>
</protein>
<dbReference type="GO" id="GO:0046872">
    <property type="term" value="F:metal ion binding"/>
    <property type="evidence" value="ECO:0007669"/>
    <property type="project" value="UniProtKB-KW"/>
</dbReference>
<name>A0A7K1Y4H9_9SPHI</name>
<evidence type="ECO:0000256" key="9">
    <source>
        <dbReference type="ARBA" id="ARBA00023136"/>
    </source>
</evidence>
<evidence type="ECO:0000256" key="5">
    <source>
        <dbReference type="ARBA" id="ARBA00022989"/>
    </source>
</evidence>
<feature type="transmembrane region" description="Helical" evidence="12">
    <location>
        <begin position="171"/>
        <end position="195"/>
    </location>
</feature>
<evidence type="ECO:0000256" key="7">
    <source>
        <dbReference type="ARBA" id="ARBA00023004"/>
    </source>
</evidence>
<reference evidence="13 14" key="1">
    <citation type="submission" date="2019-11" db="EMBL/GenBank/DDBJ databases">
        <title>Pedobacter sp. HMF7056 Genome sequencing and assembly.</title>
        <authorList>
            <person name="Kang H."/>
            <person name="Kim H."/>
            <person name="Joh K."/>
        </authorList>
    </citation>
    <scope>NUCLEOTIDE SEQUENCE [LARGE SCALE GENOMIC DNA]</scope>
    <source>
        <strain evidence="13 14">HMF7056</strain>
    </source>
</reference>
<evidence type="ECO:0000313" key="13">
    <source>
        <dbReference type="EMBL" id="MXV17626.1"/>
    </source>
</evidence>
<evidence type="ECO:0000256" key="4">
    <source>
        <dbReference type="ARBA" id="ARBA00022723"/>
    </source>
</evidence>
<keyword evidence="6" id="KW-0560">Oxidoreductase</keyword>
<dbReference type="PANTHER" id="PTHR35457:SF1">
    <property type="entry name" value="HEME A SYNTHASE"/>
    <property type="match status" value="1"/>
</dbReference>
<feature type="transmembrane region" description="Helical" evidence="12">
    <location>
        <begin position="145"/>
        <end position="165"/>
    </location>
</feature>
<gene>
    <name evidence="13" type="ORF">GS398_20160</name>
</gene>
<evidence type="ECO:0000256" key="1">
    <source>
        <dbReference type="ARBA" id="ARBA00004141"/>
    </source>
</evidence>
<dbReference type="PANTHER" id="PTHR35457">
    <property type="entry name" value="HEME A SYNTHASE"/>
    <property type="match status" value="1"/>
</dbReference>
<evidence type="ECO:0000256" key="3">
    <source>
        <dbReference type="ARBA" id="ARBA00022692"/>
    </source>
</evidence>
<feature type="transmembrane region" description="Helical" evidence="12">
    <location>
        <begin position="296"/>
        <end position="319"/>
    </location>
</feature>
<keyword evidence="9 12" id="KW-0472">Membrane</keyword>
<dbReference type="InterPro" id="IPR003780">
    <property type="entry name" value="COX15/CtaA_fam"/>
</dbReference>
<feature type="transmembrane region" description="Helical" evidence="12">
    <location>
        <begin position="12"/>
        <end position="31"/>
    </location>
</feature>
<feature type="transmembrane region" description="Helical" evidence="12">
    <location>
        <begin position="115"/>
        <end position="133"/>
    </location>
</feature>
<evidence type="ECO:0000256" key="10">
    <source>
        <dbReference type="ARBA" id="ARBA00023157"/>
    </source>
</evidence>
<dbReference type="InterPro" id="IPR050450">
    <property type="entry name" value="COX15/CtaA_HemeA_synthase"/>
</dbReference>
<organism evidence="13 14">
    <name type="scientific">Hufsiella ginkgonis</name>
    <dbReference type="NCBI Taxonomy" id="2695274"/>
    <lineage>
        <taxon>Bacteria</taxon>
        <taxon>Pseudomonadati</taxon>
        <taxon>Bacteroidota</taxon>
        <taxon>Sphingobacteriia</taxon>
        <taxon>Sphingobacteriales</taxon>
        <taxon>Sphingobacteriaceae</taxon>
        <taxon>Hufsiella</taxon>
    </lineage>
</organism>
<keyword evidence="7" id="KW-0408">Iron</keyword>
<evidence type="ECO:0000256" key="11">
    <source>
        <dbReference type="ARBA" id="ARBA00023444"/>
    </source>
</evidence>
<evidence type="ECO:0000313" key="14">
    <source>
        <dbReference type="Proteomes" id="UP000451233"/>
    </source>
</evidence>
<evidence type="ECO:0000256" key="2">
    <source>
        <dbReference type="ARBA" id="ARBA00022475"/>
    </source>
</evidence>
<dbReference type="RefSeq" id="WP_160908615.1">
    <property type="nucleotide sequence ID" value="NZ_WVHS01000005.1"/>
</dbReference>
<evidence type="ECO:0000256" key="12">
    <source>
        <dbReference type="SAM" id="Phobius"/>
    </source>
</evidence>
<feature type="transmembrane region" description="Helical" evidence="12">
    <location>
        <begin position="325"/>
        <end position="345"/>
    </location>
</feature>
<keyword evidence="10" id="KW-1015">Disulfide bond</keyword>
<feature type="transmembrane region" description="Helical" evidence="12">
    <location>
        <begin position="216"/>
        <end position="235"/>
    </location>
</feature>
<dbReference type="Pfam" id="PF02628">
    <property type="entry name" value="COX15-CtaA"/>
    <property type="match status" value="2"/>
</dbReference>
<keyword evidence="4" id="KW-0479">Metal-binding</keyword>
<keyword evidence="14" id="KW-1185">Reference proteome</keyword>
<evidence type="ECO:0000256" key="6">
    <source>
        <dbReference type="ARBA" id="ARBA00023002"/>
    </source>
</evidence>
<dbReference type="EMBL" id="WVHS01000005">
    <property type="protein sequence ID" value="MXV17626.1"/>
    <property type="molecule type" value="Genomic_DNA"/>
</dbReference>
<keyword evidence="5 12" id="KW-1133">Transmembrane helix</keyword>
<keyword evidence="3 12" id="KW-0812">Transmembrane</keyword>
<evidence type="ECO:0000256" key="8">
    <source>
        <dbReference type="ARBA" id="ARBA00023133"/>
    </source>
</evidence>
<dbReference type="Proteomes" id="UP000451233">
    <property type="component" value="Unassembled WGS sequence"/>
</dbReference>
<dbReference type="GO" id="GO:0016491">
    <property type="term" value="F:oxidoreductase activity"/>
    <property type="evidence" value="ECO:0007669"/>
    <property type="project" value="UniProtKB-KW"/>
</dbReference>
<comment type="caution">
    <text evidence="13">The sequence shown here is derived from an EMBL/GenBank/DDBJ whole genome shotgun (WGS) entry which is preliminary data.</text>
</comment>
<accession>A0A7K1Y4H9</accession>
<dbReference type="GO" id="GO:0006784">
    <property type="term" value="P:heme A biosynthetic process"/>
    <property type="evidence" value="ECO:0007669"/>
    <property type="project" value="InterPro"/>
</dbReference>
<feature type="transmembrane region" description="Helical" evidence="12">
    <location>
        <begin position="268"/>
        <end position="284"/>
    </location>
</feature>
<proteinExistence type="predicted"/>
<dbReference type="GO" id="GO:0016020">
    <property type="term" value="C:membrane"/>
    <property type="evidence" value="ECO:0007669"/>
    <property type="project" value="UniProtKB-SubCell"/>
</dbReference>
<sequence length="358" mass="39694">MMFSPGERKFLAVNRITILSLFALILAGGIVRTSGSGMGCPDWPKCFESYVPPVSASQLPEGYKEKYVEKRVAKNERFAKTLDVLGYGEMAAKIRSDKSIREPEDFNAAKTWTEYINRLVGAVTGVFLLGCVIRSRVYLRTRKRIFFASLFNIVLVIFQAWLGSIVVSTNLLAWVVTVHMLLALGIVAISIYTLFEAQVLRNQALLSGGQMSRLQLIALLLCLLTLVQVTLGTGVREQVDFVADAMARLNRASWVQQVGATFNLHRDSALILTAGQFTLFYIVRKKFAATAFQYRYVTYSGMLIVLQVVTGVVLAYLALPPVAQAAHLVLATLLFSAQFYLMLLLRSRSAVISAVQTK</sequence>